<accession>A0A3P8HH35</accession>
<dbReference type="Proteomes" id="UP000050761">
    <property type="component" value="Unassembled WGS sequence"/>
</dbReference>
<reference evidence="4" key="2">
    <citation type="submission" date="2019-09" db="UniProtKB">
        <authorList>
            <consortium name="WormBaseParasite"/>
        </authorList>
    </citation>
    <scope>IDENTIFICATION</scope>
</reference>
<dbReference type="AlphaFoldDB" id="A0A183GN04"/>
<feature type="region of interest" description="Disordered" evidence="1">
    <location>
        <begin position="1"/>
        <end position="36"/>
    </location>
</feature>
<name>A0A183GN04_HELPZ</name>
<evidence type="ECO:0000313" key="3">
    <source>
        <dbReference type="Proteomes" id="UP000050761"/>
    </source>
</evidence>
<dbReference type="WBParaSite" id="HPBE_0002407401-mRNA-1">
    <property type="protein sequence ID" value="HPBE_0002407401-mRNA-1"/>
    <property type="gene ID" value="HPBE_0002407401"/>
</dbReference>
<feature type="region of interest" description="Disordered" evidence="1">
    <location>
        <begin position="48"/>
        <end position="130"/>
    </location>
</feature>
<dbReference type="OrthoDB" id="5872807at2759"/>
<gene>
    <name evidence="2" type="ORF">HPBE_LOCUS24073</name>
</gene>
<reference evidence="2 3" key="1">
    <citation type="submission" date="2018-11" db="EMBL/GenBank/DDBJ databases">
        <authorList>
            <consortium name="Pathogen Informatics"/>
        </authorList>
    </citation>
    <scope>NUCLEOTIDE SEQUENCE [LARGE SCALE GENOMIC DNA]</scope>
</reference>
<feature type="compositionally biased region" description="Acidic residues" evidence="1">
    <location>
        <begin position="56"/>
        <end position="65"/>
    </location>
</feature>
<evidence type="ECO:0000313" key="4">
    <source>
        <dbReference type="WBParaSite" id="HPBE_0002407401-mRNA-1"/>
    </source>
</evidence>
<proteinExistence type="predicted"/>
<protein>
    <submittedName>
        <fullName evidence="2 4">Uncharacterized protein</fullName>
    </submittedName>
</protein>
<keyword evidence="3" id="KW-1185">Reference proteome</keyword>
<dbReference type="EMBL" id="UZAH01035806">
    <property type="protein sequence ID" value="VDP42696.1"/>
    <property type="molecule type" value="Genomic_DNA"/>
</dbReference>
<evidence type="ECO:0000313" key="2">
    <source>
        <dbReference type="EMBL" id="VDP42696.1"/>
    </source>
</evidence>
<sequence>MIAGQGKDNSCALEADQKRTVLPPPIGLPESASEHLLSPVLRETDWMAHTRLSNPDDADDSDSSDSSDSAIKVPRRSATVSPSARTLLREHPRRRSDFNLYGEKASRRSMAKNSREPSVVRRRLRKTNSEPNVEGVGVVRWLQDVFCHVSSQTQS</sequence>
<evidence type="ECO:0000256" key="1">
    <source>
        <dbReference type="SAM" id="MobiDB-lite"/>
    </source>
</evidence>
<accession>A0A183GN04</accession>
<organism evidence="3 4">
    <name type="scientific">Heligmosomoides polygyrus</name>
    <name type="common">Parasitic roundworm</name>
    <dbReference type="NCBI Taxonomy" id="6339"/>
    <lineage>
        <taxon>Eukaryota</taxon>
        <taxon>Metazoa</taxon>
        <taxon>Ecdysozoa</taxon>
        <taxon>Nematoda</taxon>
        <taxon>Chromadorea</taxon>
        <taxon>Rhabditida</taxon>
        <taxon>Rhabditina</taxon>
        <taxon>Rhabditomorpha</taxon>
        <taxon>Strongyloidea</taxon>
        <taxon>Heligmosomidae</taxon>
        <taxon>Heligmosomoides</taxon>
    </lineage>
</organism>